<dbReference type="RefSeq" id="WP_212786263.1">
    <property type="nucleotide sequence ID" value="NZ_AP019536.1"/>
</dbReference>
<dbReference type="EMBL" id="AP019536">
    <property type="protein sequence ID" value="BBI98645.1"/>
    <property type="molecule type" value="Genomic_DNA"/>
</dbReference>
<keyword evidence="1" id="KW-0812">Transmembrane</keyword>
<evidence type="ECO:0000256" key="1">
    <source>
        <dbReference type="SAM" id="Phobius"/>
    </source>
</evidence>
<reference evidence="2 3" key="1">
    <citation type="submission" date="2019-03" db="EMBL/GenBank/DDBJ databases">
        <title>Complete genome sequence of Ferrigenium kumadai strain An22, a microaerophilic iron-oxidizing bacterium isolated from a paddy field soil.</title>
        <authorList>
            <person name="Watanabe T."/>
            <person name="Asakawa S."/>
        </authorList>
    </citation>
    <scope>NUCLEOTIDE SEQUENCE [LARGE SCALE GENOMIC DNA]</scope>
    <source>
        <strain evidence="2 3">An22</strain>
    </source>
</reference>
<dbReference type="Proteomes" id="UP001319121">
    <property type="component" value="Chromosome"/>
</dbReference>
<accession>A0AAN1VYZ0</accession>
<organism evidence="2 3">
    <name type="scientific">Ferrigenium kumadai</name>
    <dbReference type="NCBI Taxonomy" id="1682490"/>
    <lineage>
        <taxon>Bacteria</taxon>
        <taxon>Pseudomonadati</taxon>
        <taxon>Pseudomonadota</taxon>
        <taxon>Betaproteobacteria</taxon>
        <taxon>Nitrosomonadales</taxon>
        <taxon>Gallionellaceae</taxon>
        <taxon>Ferrigenium</taxon>
    </lineage>
</organism>
<keyword evidence="3" id="KW-1185">Reference proteome</keyword>
<sequence>MNTDLAEIILWEASTIFLLVGSLLGVLAGLLLILRPQLMLMVNRVASRWIPTRRLHLMLDHSVSIEHWFYRHHRVFGMLAVLGAVYLFVSFGLLFDKAVAIRRLSGYIPFRLLDGLLDALVLSALVGAAAAFMTGLFLWLRPSLLRGIEADANKWVCTRRATRALDRSRDHVERVVVRHAPRVGWLLLLGSIYLFFVLVNWLV</sequence>
<keyword evidence="1" id="KW-1133">Transmembrane helix</keyword>
<feature type="transmembrane region" description="Helical" evidence="1">
    <location>
        <begin position="115"/>
        <end position="140"/>
    </location>
</feature>
<dbReference type="AlphaFoldDB" id="A0AAN1VYZ0"/>
<feature type="transmembrane region" description="Helical" evidence="1">
    <location>
        <begin position="75"/>
        <end position="95"/>
    </location>
</feature>
<feature type="transmembrane region" description="Helical" evidence="1">
    <location>
        <begin position="15"/>
        <end position="34"/>
    </location>
</feature>
<feature type="transmembrane region" description="Helical" evidence="1">
    <location>
        <begin position="183"/>
        <end position="202"/>
    </location>
</feature>
<evidence type="ECO:0000313" key="3">
    <source>
        <dbReference type="Proteomes" id="UP001319121"/>
    </source>
</evidence>
<protein>
    <submittedName>
        <fullName evidence="2">Uncharacterized protein</fullName>
    </submittedName>
</protein>
<keyword evidence="1" id="KW-0472">Membrane</keyword>
<dbReference type="KEGG" id="fku:FGKAn22_03380"/>
<proteinExistence type="predicted"/>
<gene>
    <name evidence="2" type="ORF">FGKAn22_03380</name>
</gene>
<name>A0AAN1VYZ0_9PROT</name>
<evidence type="ECO:0000313" key="2">
    <source>
        <dbReference type="EMBL" id="BBI98645.1"/>
    </source>
</evidence>